<feature type="signal peptide" evidence="1">
    <location>
        <begin position="1"/>
        <end position="27"/>
    </location>
</feature>
<dbReference type="EMBL" id="JAHESF010000009">
    <property type="protein sequence ID" value="MBT1697379.1"/>
    <property type="molecule type" value="Genomic_DNA"/>
</dbReference>
<feature type="chain" id="PRO_5042826393" evidence="1">
    <location>
        <begin position="28"/>
        <end position="1030"/>
    </location>
</feature>
<reference evidence="3 4" key="1">
    <citation type="submission" date="2021-05" db="EMBL/GenBank/DDBJ databases">
        <title>A Polyphasic approach of four new species of the genus Ohtaekwangia: Ohtaekwangia histidinii sp. nov., Ohtaekwangia cretensis sp. nov., Ohtaekwangia indiensis sp. nov., Ohtaekwangia reichenbachii sp. nov. from diverse environment.</title>
        <authorList>
            <person name="Octaviana S."/>
        </authorList>
    </citation>
    <scope>NUCLEOTIDE SEQUENCE [LARGE SCALE GENOMIC DNA]</scope>
    <source>
        <strain evidence="3 4">PWU4</strain>
    </source>
</reference>
<dbReference type="GO" id="GO:0004553">
    <property type="term" value="F:hydrolase activity, hydrolyzing O-glycosyl compounds"/>
    <property type="evidence" value="ECO:0007669"/>
    <property type="project" value="UniProtKB-ARBA"/>
</dbReference>
<name>A0AAP2DNL7_9BACT</name>
<sequence length="1030" mass="108254">MFLRTFHGSKCILCVAFFLFFSTEAFSQASIIPGSISTSKTNYAAGAGPNRIIVVCVSDFTGNGARTVSSITWGGQTFTNASVISGGGTGNNDTRAEIWYLNEAGINAASASCNNIVVSWNNTPTNETITAFTLKNVDQTAIITDSDGTALGANGTTVTLPATTVVNQDILVYLTIDPATATHTLPANYTEVSDQSVTGSSSAVAYRLITAGGTQNPMATWTVSGRLSITGVAFNGVANTVATTYYSIGSGAWNSNAVWSTTSGGAAVAAGVWPRRWDNVVIANGHDITVDATNDNKSCGITPISLAYSNVGNFAGSSTTYFYHTGNITVNSGGTLTATVPVMLEGTTAISGNFPVTGDLTNLGTLTVNGTGDMDITGSLNLSGSSVTTLNNTGTVTASGALNLDYTNATLCGTGLLVLGTGIVRTNGALQTQICSTIPVSCTCTSGTGNTGPGGVGKSDGTSTLELWFDSRDLNADGTTPTVGSQVVTWSDKSGNNVDVTRNTTGVATYQTDGVTFNGTGYLRGSDATLPSGSSPRTVILCARQPASANHEVLFFYGSAAANDSYGILKLGSGDTPSNGLRNFFYTNDFDLASGTLTTAMTVIGATYRSNVQTVYVRGSASTRTPTTPTTTLGGANALNIGGWSAFAATHSEATISEIIFFSEVINSAQMIIINNYLAAKNGVVLQVSDNYTQDSNGYDYEMIGIGKAADGEHLDARGTGILRIMTLNTTGAMVSGEYLMTAHDNGSLTTTGKVAPLVDAVVIKERMLRTWAVTELGDVGGISIQFDISGYPGTPLEQNLRLLIDRDGDGFGDNDVTPISGATLQNDLVTFHNVNLQSGDRFTLGNTDLAHPMPIRLLSFNARAEHSVVKLDWATASETDNDFFTVERSQDGKQWQSLMEVDGAGTTNEKRTYQAVDDGPLKGYSYYRIKQTDFDLQHTHSAPVGVYIGHKQITLHPNPSSDGIFYVNTPFEAAPEDVHILGISGQHMKARIYKEGDRIVLDGAELPAGVYMLQVSDGLVNQYVRFVRN</sequence>
<keyword evidence="1" id="KW-0732">Signal</keyword>
<dbReference type="Pfam" id="PF26628">
    <property type="entry name" value="DUF8202"/>
    <property type="match status" value="1"/>
</dbReference>
<accession>A0AAP2DNL7</accession>
<dbReference type="RefSeq" id="WP_254163252.1">
    <property type="nucleotide sequence ID" value="NZ_JAHESF010000009.1"/>
</dbReference>
<gene>
    <name evidence="3" type="ORF">KK083_10865</name>
</gene>
<evidence type="ECO:0000256" key="1">
    <source>
        <dbReference type="SAM" id="SignalP"/>
    </source>
</evidence>
<dbReference type="InterPro" id="IPR058515">
    <property type="entry name" value="DUF8202"/>
</dbReference>
<evidence type="ECO:0000313" key="4">
    <source>
        <dbReference type="Proteomes" id="UP001319200"/>
    </source>
</evidence>
<evidence type="ECO:0000259" key="2">
    <source>
        <dbReference type="Pfam" id="PF26628"/>
    </source>
</evidence>
<evidence type="ECO:0000313" key="3">
    <source>
        <dbReference type="EMBL" id="MBT1697379.1"/>
    </source>
</evidence>
<dbReference type="InterPro" id="IPR013320">
    <property type="entry name" value="ConA-like_dom_sf"/>
</dbReference>
<dbReference type="GO" id="GO:0005975">
    <property type="term" value="P:carbohydrate metabolic process"/>
    <property type="evidence" value="ECO:0007669"/>
    <property type="project" value="UniProtKB-ARBA"/>
</dbReference>
<feature type="domain" description="DUF8202" evidence="2">
    <location>
        <begin position="674"/>
        <end position="840"/>
    </location>
</feature>
<dbReference type="SUPFAM" id="SSF49899">
    <property type="entry name" value="Concanavalin A-like lectins/glucanases"/>
    <property type="match status" value="1"/>
</dbReference>
<dbReference type="NCBIfam" id="TIGR04183">
    <property type="entry name" value="Por_Secre_tail"/>
    <property type="match status" value="1"/>
</dbReference>
<dbReference type="Proteomes" id="UP001319200">
    <property type="component" value="Unassembled WGS sequence"/>
</dbReference>
<organism evidence="3 4">
    <name type="scientific">Chryseosolibacter histidini</name>
    <dbReference type="NCBI Taxonomy" id="2782349"/>
    <lineage>
        <taxon>Bacteria</taxon>
        <taxon>Pseudomonadati</taxon>
        <taxon>Bacteroidota</taxon>
        <taxon>Cytophagia</taxon>
        <taxon>Cytophagales</taxon>
        <taxon>Chryseotaleaceae</taxon>
        <taxon>Chryseosolibacter</taxon>
    </lineage>
</organism>
<proteinExistence type="predicted"/>
<keyword evidence="4" id="KW-1185">Reference proteome</keyword>
<dbReference type="InterPro" id="IPR026444">
    <property type="entry name" value="Secre_tail"/>
</dbReference>
<dbReference type="AlphaFoldDB" id="A0AAP2DNL7"/>
<comment type="caution">
    <text evidence="3">The sequence shown here is derived from an EMBL/GenBank/DDBJ whole genome shotgun (WGS) entry which is preliminary data.</text>
</comment>
<protein>
    <submittedName>
        <fullName evidence="3">T9SS type A sorting domain-containing protein</fullName>
    </submittedName>
</protein>